<keyword evidence="3" id="KW-1185">Reference proteome</keyword>
<organism evidence="2 3">
    <name type="scientific">Araneus ventricosus</name>
    <name type="common">Orbweaver spider</name>
    <name type="synonym">Epeira ventricosa</name>
    <dbReference type="NCBI Taxonomy" id="182803"/>
    <lineage>
        <taxon>Eukaryota</taxon>
        <taxon>Metazoa</taxon>
        <taxon>Ecdysozoa</taxon>
        <taxon>Arthropoda</taxon>
        <taxon>Chelicerata</taxon>
        <taxon>Arachnida</taxon>
        <taxon>Araneae</taxon>
        <taxon>Araneomorphae</taxon>
        <taxon>Entelegynae</taxon>
        <taxon>Araneoidea</taxon>
        <taxon>Araneidae</taxon>
        <taxon>Araneus</taxon>
    </lineage>
</organism>
<proteinExistence type="predicted"/>
<feature type="region of interest" description="Disordered" evidence="1">
    <location>
        <begin position="90"/>
        <end position="124"/>
    </location>
</feature>
<evidence type="ECO:0000256" key="1">
    <source>
        <dbReference type="SAM" id="MobiDB-lite"/>
    </source>
</evidence>
<evidence type="ECO:0000313" key="2">
    <source>
        <dbReference type="EMBL" id="GBM88628.1"/>
    </source>
</evidence>
<dbReference type="OrthoDB" id="8197512at2759"/>
<dbReference type="Proteomes" id="UP000499080">
    <property type="component" value="Unassembled WGS sequence"/>
</dbReference>
<dbReference type="AlphaFoldDB" id="A0A4Y2JGP7"/>
<reference evidence="2 3" key="1">
    <citation type="journal article" date="2019" name="Sci. Rep.">
        <title>Orb-weaving spider Araneus ventricosus genome elucidates the spidroin gene catalogue.</title>
        <authorList>
            <person name="Kono N."/>
            <person name="Nakamura H."/>
            <person name="Ohtoshi R."/>
            <person name="Moran D.A.P."/>
            <person name="Shinohara A."/>
            <person name="Yoshida Y."/>
            <person name="Fujiwara M."/>
            <person name="Mori M."/>
            <person name="Tomita M."/>
            <person name="Arakawa K."/>
        </authorList>
    </citation>
    <scope>NUCLEOTIDE SEQUENCE [LARGE SCALE GENOMIC DNA]</scope>
</reference>
<gene>
    <name evidence="2" type="ORF">AVEN_207124_1</name>
</gene>
<comment type="caution">
    <text evidence="2">The sequence shown here is derived from an EMBL/GenBank/DDBJ whole genome shotgun (WGS) entry which is preliminary data.</text>
</comment>
<sequence length="124" mass="13787">MSPGCLAGPPGDYLQRLRERVSRVLLTRDVSKYFAQKLYSSVDGLALSKSNEIPRQHDWINASNRFISGKDYINLIKTRINCLALHPREAPKGENVSRGLQPEGNPEPYLSGLSSQARTKDCAS</sequence>
<name>A0A4Y2JGP7_ARAVE</name>
<dbReference type="EMBL" id="BGPR01003479">
    <property type="protein sequence ID" value="GBM88628.1"/>
    <property type="molecule type" value="Genomic_DNA"/>
</dbReference>
<evidence type="ECO:0000313" key="3">
    <source>
        <dbReference type="Proteomes" id="UP000499080"/>
    </source>
</evidence>
<accession>A0A4Y2JGP7</accession>
<protein>
    <submittedName>
        <fullName evidence="2">Uncharacterized protein</fullName>
    </submittedName>
</protein>